<dbReference type="InterPro" id="IPR016181">
    <property type="entry name" value="Acyl_CoA_acyltransferase"/>
</dbReference>
<gene>
    <name evidence="4" type="ORF">F4695_000210</name>
</gene>
<dbReference type="Pfam" id="PF12802">
    <property type="entry name" value="MarR_2"/>
    <property type="match status" value="1"/>
</dbReference>
<dbReference type="InterPro" id="IPR036388">
    <property type="entry name" value="WH-like_DNA-bd_sf"/>
</dbReference>
<evidence type="ECO:0000259" key="2">
    <source>
        <dbReference type="PROSITE" id="PS50995"/>
    </source>
</evidence>
<feature type="domain" description="N-acetyltransferase" evidence="3">
    <location>
        <begin position="150"/>
        <end position="307"/>
    </location>
</feature>
<evidence type="ECO:0000259" key="3">
    <source>
        <dbReference type="PROSITE" id="PS51186"/>
    </source>
</evidence>
<dbReference type="PANTHER" id="PTHR13947">
    <property type="entry name" value="GNAT FAMILY N-ACETYLTRANSFERASE"/>
    <property type="match status" value="1"/>
</dbReference>
<dbReference type="InterPro" id="IPR011991">
    <property type="entry name" value="ArsR-like_HTH"/>
</dbReference>
<keyword evidence="5" id="KW-1185">Reference proteome</keyword>
<accession>A0A7X0JHS7</accession>
<keyword evidence="4" id="KW-0238">DNA-binding</keyword>
<proteinExistence type="predicted"/>
<dbReference type="InterPro" id="IPR000835">
    <property type="entry name" value="HTH_MarR-typ"/>
</dbReference>
<dbReference type="AlphaFoldDB" id="A0A7X0JHS7"/>
<evidence type="ECO:0000256" key="1">
    <source>
        <dbReference type="ARBA" id="ARBA00022679"/>
    </source>
</evidence>
<dbReference type="CDD" id="cd04301">
    <property type="entry name" value="NAT_SF"/>
    <property type="match status" value="1"/>
</dbReference>
<evidence type="ECO:0000313" key="4">
    <source>
        <dbReference type="EMBL" id="MBB6506891.1"/>
    </source>
</evidence>
<dbReference type="PANTHER" id="PTHR13947:SF37">
    <property type="entry name" value="LD18367P"/>
    <property type="match status" value="1"/>
</dbReference>
<name>A0A7X0JHS7_9HYPH</name>
<dbReference type="InterPro" id="IPR050769">
    <property type="entry name" value="NAT_camello-type"/>
</dbReference>
<organism evidence="4 5">
    <name type="scientific">Rhizobium soli</name>
    <dbReference type="NCBI Taxonomy" id="424798"/>
    <lineage>
        <taxon>Bacteria</taxon>
        <taxon>Pseudomonadati</taxon>
        <taxon>Pseudomonadota</taxon>
        <taxon>Alphaproteobacteria</taxon>
        <taxon>Hyphomicrobiales</taxon>
        <taxon>Rhizobiaceae</taxon>
        <taxon>Rhizobium/Agrobacterium group</taxon>
        <taxon>Rhizobium</taxon>
    </lineage>
</organism>
<reference evidence="4 5" key="1">
    <citation type="submission" date="2020-08" db="EMBL/GenBank/DDBJ databases">
        <title>The Agave Microbiome: Exploring the role of microbial communities in plant adaptations to desert environments.</title>
        <authorList>
            <person name="Partida-Martinez L.P."/>
        </authorList>
    </citation>
    <scope>NUCLEOTIDE SEQUENCE [LARGE SCALE GENOMIC DNA]</scope>
    <source>
        <strain evidence="4 5">AS3.12</strain>
    </source>
</reference>
<evidence type="ECO:0000313" key="5">
    <source>
        <dbReference type="Proteomes" id="UP000585437"/>
    </source>
</evidence>
<keyword evidence="1 4" id="KW-0808">Transferase</keyword>
<dbReference type="Proteomes" id="UP000585437">
    <property type="component" value="Unassembled WGS sequence"/>
</dbReference>
<dbReference type="SUPFAM" id="SSF46785">
    <property type="entry name" value="Winged helix' DNA-binding domain"/>
    <property type="match status" value="1"/>
</dbReference>
<dbReference type="InterPro" id="IPR000182">
    <property type="entry name" value="GNAT_dom"/>
</dbReference>
<dbReference type="PROSITE" id="PS50995">
    <property type="entry name" value="HTH_MARR_2"/>
    <property type="match status" value="1"/>
</dbReference>
<comment type="caution">
    <text evidence="4">The sequence shown here is derived from an EMBL/GenBank/DDBJ whole genome shotgun (WGS) entry which is preliminary data.</text>
</comment>
<protein>
    <submittedName>
        <fullName evidence="4">DNA-binding MarR family transcriptional regulator/GNAT superfamily N-acetyltransferase</fullName>
    </submittedName>
</protein>
<dbReference type="CDD" id="cd00090">
    <property type="entry name" value="HTH_ARSR"/>
    <property type="match status" value="1"/>
</dbReference>
<dbReference type="SMART" id="SM00347">
    <property type="entry name" value="HTH_MARR"/>
    <property type="match status" value="1"/>
</dbReference>
<dbReference type="Gene3D" id="3.40.630.30">
    <property type="match status" value="1"/>
</dbReference>
<dbReference type="InterPro" id="IPR036390">
    <property type="entry name" value="WH_DNA-bd_sf"/>
</dbReference>
<dbReference type="RefSeq" id="WP_184653362.1">
    <property type="nucleotide sequence ID" value="NZ_JACHBU010000001.1"/>
</dbReference>
<sequence>MSKAETFEAIRAFNRFYTNKLGVLSKGYLDTDHTLTEARILYEIGARQSISATVLNRELGLDPAYLSRILKKFREAGFLESEPDPLDRRSQILTITAPGKAEYEMLGTRSRAQIARELSGVSDGDRDRLVTAMATIHGILATTERSTAPVVIREHRTGDMGWLIEAQAVAYTREYGWNDRFEGLVAEVAGRFIQNFNPDRERCWIAETDGRRIGSVLVADAGQNRAKLRVLYVDPAGRGLGLGRTLVEHCIAFAKAAGYTKLSLWTNDVLKAALHIYEATGFTLVAEERHAMFGPECIGQTWELDLTDVPRADV</sequence>
<feature type="domain" description="HTH marR-type" evidence="2">
    <location>
        <begin position="1"/>
        <end position="138"/>
    </location>
</feature>
<dbReference type="GO" id="GO:0003677">
    <property type="term" value="F:DNA binding"/>
    <property type="evidence" value="ECO:0007669"/>
    <property type="project" value="UniProtKB-KW"/>
</dbReference>
<dbReference type="Pfam" id="PF00583">
    <property type="entry name" value="Acetyltransf_1"/>
    <property type="match status" value="1"/>
</dbReference>
<dbReference type="GO" id="GO:0008080">
    <property type="term" value="F:N-acetyltransferase activity"/>
    <property type="evidence" value="ECO:0007669"/>
    <property type="project" value="InterPro"/>
</dbReference>
<dbReference type="Gene3D" id="1.10.10.10">
    <property type="entry name" value="Winged helix-like DNA-binding domain superfamily/Winged helix DNA-binding domain"/>
    <property type="match status" value="1"/>
</dbReference>
<dbReference type="SUPFAM" id="SSF55729">
    <property type="entry name" value="Acyl-CoA N-acyltransferases (Nat)"/>
    <property type="match status" value="1"/>
</dbReference>
<dbReference type="PROSITE" id="PS51186">
    <property type="entry name" value="GNAT"/>
    <property type="match status" value="1"/>
</dbReference>
<dbReference type="EMBL" id="JACHBU010000001">
    <property type="protein sequence ID" value="MBB6506891.1"/>
    <property type="molecule type" value="Genomic_DNA"/>
</dbReference>
<dbReference type="GO" id="GO:0003700">
    <property type="term" value="F:DNA-binding transcription factor activity"/>
    <property type="evidence" value="ECO:0007669"/>
    <property type="project" value="InterPro"/>
</dbReference>